<dbReference type="GO" id="GO:0006313">
    <property type="term" value="P:DNA transposition"/>
    <property type="evidence" value="ECO:0007669"/>
    <property type="project" value="InterPro"/>
</dbReference>
<accession>A0AAV7YEF8</accession>
<dbReference type="InterPro" id="IPR038717">
    <property type="entry name" value="Tc1-like_DDE_dom"/>
</dbReference>
<sequence length="287" mass="34291">MLENYRNNLNEREIRLNIILLYEEGLSQRKIAERFTLENTYSTGRKRKQNEETKILIENITKDNRKMSCKKLKSFLSNNHDINLSTTTIYNIRKELKFNFLLPKKRTLLTNKQKEKRLKFAKKYLNNPIDWKKVIFTDEKWFYFSGLKRKIWRQTGERDDSVFERFTKFIPKVMFFGGINYSYQSTLIKCPKIVNSESYQKNIISRSKIFSGMDNLFGKKQWILMQDGATSHTSISTKEYLKKKCNVLKKWPPNSPDLNPIEHLWGIMDKKISDETPKTKNQLIKKM</sequence>
<dbReference type="SUPFAM" id="SSF46689">
    <property type="entry name" value="Homeodomain-like"/>
    <property type="match status" value="1"/>
</dbReference>
<protein>
    <submittedName>
        <fullName evidence="3">Transposable element-related</fullName>
    </submittedName>
</protein>
<dbReference type="InterPro" id="IPR036397">
    <property type="entry name" value="RNaseH_sf"/>
</dbReference>
<dbReference type="GO" id="GO:0015074">
    <property type="term" value="P:DNA integration"/>
    <property type="evidence" value="ECO:0007669"/>
    <property type="project" value="InterPro"/>
</dbReference>
<dbReference type="Gene3D" id="3.30.420.10">
    <property type="entry name" value="Ribonuclease H-like superfamily/Ribonuclease H"/>
    <property type="match status" value="1"/>
</dbReference>
<dbReference type="InterPro" id="IPR002492">
    <property type="entry name" value="Transposase_Tc1-like"/>
</dbReference>
<feature type="domain" description="Tc1-like transposase DDE" evidence="2">
    <location>
        <begin position="134"/>
        <end position="283"/>
    </location>
</feature>
<gene>
    <name evidence="3" type="ORF">M0812_28305</name>
</gene>
<dbReference type="InterPro" id="IPR009057">
    <property type="entry name" value="Homeodomain-like_sf"/>
</dbReference>
<evidence type="ECO:0000313" key="3">
    <source>
        <dbReference type="EMBL" id="KAJ3425859.1"/>
    </source>
</evidence>
<dbReference type="PANTHER" id="PTHR23022">
    <property type="entry name" value="TRANSPOSABLE ELEMENT-RELATED"/>
    <property type="match status" value="1"/>
</dbReference>
<organism evidence="3 4">
    <name type="scientific">Anaeramoeba flamelloides</name>
    <dbReference type="NCBI Taxonomy" id="1746091"/>
    <lineage>
        <taxon>Eukaryota</taxon>
        <taxon>Metamonada</taxon>
        <taxon>Anaeramoebidae</taxon>
        <taxon>Anaeramoeba</taxon>
    </lineage>
</organism>
<evidence type="ECO:0000313" key="4">
    <source>
        <dbReference type="Proteomes" id="UP001146793"/>
    </source>
</evidence>
<name>A0AAV7YEF8_9EUKA</name>
<dbReference type="PANTHER" id="PTHR23022:SF119">
    <property type="entry name" value="TC1-LIKE TRANSPOSASE DDE DOMAIN-CONTAINING PROTEIN"/>
    <property type="match status" value="1"/>
</dbReference>
<dbReference type="InterPro" id="IPR052338">
    <property type="entry name" value="Transposase_5"/>
</dbReference>
<dbReference type="Pfam" id="PF01498">
    <property type="entry name" value="HTH_Tnp_Tc3_2"/>
    <property type="match status" value="1"/>
</dbReference>
<evidence type="ECO:0000259" key="2">
    <source>
        <dbReference type="Pfam" id="PF13358"/>
    </source>
</evidence>
<feature type="domain" description="Transposase Tc1-like" evidence="1">
    <location>
        <begin position="59"/>
        <end position="126"/>
    </location>
</feature>
<dbReference type="Proteomes" id="UP001146793">
    <property type="component" value="Unassembled WGS sequence"/>
</dbReference>
<dbReference type="Pfam" id="PF13358">
    <property type="entry name" value="DDE_3"/>
    <property type="match status" value="1"/>
</dbReference>
<dbReference type="GO" id="GO:0003677">
    <property type="term" value="F:DNA binding"/>
    <property type="evidence" value="ECO:0007669"/>
    <property type="project" value="InterPro"/>
</dbReference>
<evidence type="ECO:0000259" key="1">
    <source>
        <dbReference type="Pfam" id="PF01498"/>
    </source>
</evidence>
<comment type="caution">
    <text evidence="3">The sequence shown here is derived from an EMBL/GenBank/DDBJ whole genome shotgun (WGS) entry which is preliminary data.</text>
</comment>
<reference evidence="3" key="1">
    <citation type="submission" date="2022-08" db="EMBL/GenBank/DDBJ databases">
        <title>Novel sulphate-reducing endosymbionts in the free-living metamonad Anaeramoeba.</title>
        <authorList>
            <person name="Jerlstrom-Hultqvist J."/>
            <person name="Cepicka I."/>
            <person name="Gallot-Lavallee L."/>
            <person name="Salas-Leiva D."/>
            <person name="Curtis B.A."/>
            <person name="Zahonova K."/>
            <person name="Pipaliya S."/>
            <person name="Dacks J."/>
            <person name="Roger A.J."/>
        </authorList>
    </citation>
    <scope>NUCLEOTIDE SEQUENCE</scope>
    <source>
        <strain evidence="3">Busselton2</strain>
    </source>
</reference>
<proteinExistence type="predicted"/>
<dbReference type="EMBL" id="JANTQA010000070">
    <property type="protein sequence ID" value="KAJ3425859.1"/>
    <property type="molecule type" value="Genomic_DNA"/>
</dbReference>
<dbReference type="AlphaFoldDB" id="A0AAV7YEF8"/>